<dbReference type="RefSeq" id="WP_157300627.1">
    <property type="nucleotide sequence ID" value="NZ_BAAAZB010000005.1"/>
</dbReference>
<accession>A0A6N8JBT7</accession>
<dbReference type="EMBL" id="WRXO01000004">
    <property type="protein sequence ID" value="MVT41991.1"/>
    <property type="molecule type" value="Genomic_DNA"/>
</dbReference>
<reference evidence="3 4" key="1">
    <citation type="submission" date="2019-12" db="EMBL/GenBank/DDBJ databases">
        <title>The draft genomic sequence of strain Chitinophaga oryziterrae JCM 16595.</title>
        <authorList>
            <person name="Zhang X."/>
        </authorList>
    </citation>
    <scope>NUCLEOTIDE SEQUENCE [LARGE SCALE GENOMIC DNA]</scope>
    <source>
        <strain evidence="3 4">JCM 16595</strain>
    </source>
</reference>
<dbReference type="GO" id="GO:0016491">
    <property type="term" value="F:oxidoreductase activity"/>
    <property type="evidence" value="ECO:0007669"/>
    <property type="project" value="UniProtKB-KW"/>
</dbReference>
<proteinExistence type="inferred from homology"/>
<dbReference type="PANTHER" id="PTHR43157:SF31">
    <property type="entry name" value="PHOSPHATIDYLINOSITOL-GLYCAN BIOSYNTHESIS CLASS F PROTEIN"/>
    <property type="match status" value="1"/>
</dbReference>
<dbReference type="PRINTS" id="PR00081">
    <property type="entry name" value="GDHRDH"/>
</dbReference>
<comment type="caution">
    <text evidence="3">The sequence shown here is derived from an EMBL/GenBank/DDBJ whole genome shotgun (WGS) entry which is preliminary data.</text>
</comment>
<name>A0A6N8JBT7_9BACT</name>
<dbReference type="InterPro" id="IPR020904">
    <property type="entry name" value="Sc_DH/Rdtase_CS"/>
</dbReference>
<keyword evidence="4" id="KW-1185">Reference proteome</keyword>
<gene>
    <name evidence="3" type="ORF">GO495_15475</name>
</gene>
<dbReference type="AlphaFoldDB" id="A0A6N8JBT7"/>
<evidence type="ECO:0000313" key="3">
    <source>
        <dbReference type="EMBL" id="MVT41991.1"/>
    </source>
</evidence>
<dbReference type="Pfam" id="PF00106">
    <property type="entry name" value="adh_short"/>
    <property type="match status" value="1"/>
</dbReference>
<evidence type="ECO:0000313" key="4">
    <source>
        <dbReference type="Proteomes" id="UP000468388"/>
    </source>
</evidence>
<dbReference type="PANTHER" id="PTHR43157">
    <property type="entry name" value="PHOSPHATIDYLINOSITOL-GLYCAN BIOSYNTHESIS CLASS F PROTEIN-RELATED"/>
    <property type="match status" value="1"/>
</dbReference>
<dbReference type="Gene3D" id="3.40.50.720">
    <property type="entry name" value="NAD(P)-binding Rossmann-like Domain"/>
    <property type="match status" value="1"/>
</dbReference>
<dbReference type="Proteomes" id="UP000468388">
    <property type="component" value="Unassembled WGS sequence"/>
</dbReference>
<evidence type="ECO:0000256" key="2">
    <source>
        <dbReference type="RuleBase" id="RU000363"/>
    </source>
</evidence>
<protein>
    <submittedName>
        <fullName evidence="3">SDR family NAD(P)-dependent oxidoreductase</fullName>
    </submittedName>
</protein>
<dbReference type="InterPro" id="IPR036291">
    <property type="entry name" value="NAD(P)-bd_dom_sf"/>
</dbReference>
<dbReference type="InterPro" id="IPR002347">
    <property type="entry name" value="SDR_fam"/>
</dbReference>
<dbReference type="OrthoDB" id="597510at2"/>
<evidence type="ECO:0000256" key="1">
    <source>
        <dbReference type="ARBA" id="ARBA00023002"/>
    </source>
</evidence>
<keyword evidence="1" id="KW-0560">Oxidoreductase</keyword>
<dbReference type="PROSITE" id="PS00061">
    <property type="entry name" value="ADH_SHORT"/>
    <property type="match status" value="1"/>
</dbReference>
<dbReference type="PRINTS" id="PR00080">
    <property type="entry name" value="SDRFAMILY"/>
</dbReference>
<dbReference type="SUPFAM" id="SSF51735">
    <property type="entry name" value="NAD(P)-binding Rossmann-fold domains"/>
    <property type="match status" value="1"/>
</dbReference>
<sequence>MNDKIVLITGATGGIGKAAAIALAKQGFTVVIHGRNLQKTEQVCEEIRTATGNDKIDLIVANLFSLKDVRNMANSFKQKYKRLDVLVNNAGGIMGKDRETTIDGVEKTMAVNLLAPFLLTALLLDILKNSNDGRIINVSSNSHKLNAKPDFDDLSLEKGYNPLRAYGNAKLFLIWITQHLSQTFNQQGIKNITANALHPGAVATNFGVESNLGAVLNFIAKLARPLFKTPEQGADTIVYLATSGEVKHSSGKYFVNRKQASVAEKYYSEKNEKAVWDYCMENTKAFKSPVNLEHPGSK</sequence>
<comment type="similarity">
    <text evidence="2">Belongs to the short-chain dehydrogenases/reductases (SDR) family.</text>
</comment>
<organism evidence="3 4">
    <name type="scientific">Chitinophaga oryziterrae</name>
    <dbReference type="NCBI Taxonomy" id="1031224"/>
    <lineage>
        <taxon>Bacteria</taxon>
        <taxon>Pseudomonadati</taxon>
        <taxon>Bacteroidota</taxon>
        <taxon>Chitinophagia</taxon>
        <taxon>Chitinophagales</taxon>
        <taxon>Chitinophagaceae</taxon>
        <taxon>Chitinophaga</taxon>
    </lineage>
</organism>